<dbReference type="PROSITE" id="PS50801">
    <property type="entry name" value="STAS"/>
    <property type="match status" value="1"/>
</dbReference>
<evidence type="ECO:0000259" key="1">
    <source>
        <dbReference type="PROSITE" id="PS50801"/>
    </source>
</evidence>
<feature type="domain" description="STAS" evidence="1">
    <location>
        <begin position="5"/>
        <end position="119"/>
    </location>
</feature>
<reference evidence="2 3" key="1">
    <citation type="submission" date="2022-10" db="EMBL/GenBank/DDBJ databases">
        <authorList>
            <person name="Xie J."/>
            <person name="Shen N."/>
        </authorList>
    </citation>
    <scope>NUCLEOTIDE SEQUENCE [LARGE SCALE GENOMIC DNA]</scope>
    <source>
        <strain evidence="2 3">DSM 41681</strain>
    </source>
</reference>
<gene>
    <name evidence="2" type="ORF">OKJ48_04825</name>
</gene>
<organism evidence="2 3">
    <name type="scientific">Streptomyces kunmingensis</name>
    <dbReference type="NCBI Taxonomy" id="68225"/>
    <lineage>
        <taxon>Bacteria</taxon>
        <taxon>Bacillati</taxon>
        <taxon>Actinomycetota</taxon>
        <taxon>Actinomycetes</taxon>
        <taxon>Kitasatosporales</taxon>
        <taxon>Streptomycetaceae</taxon>
        <taxon>Streptomyces</taxon>
    </lineage>
</organism>
<dbReference type="InterPro" id="IPR002645">
    <property type="entry name" value="STAS_dom"/>
</dbReference>
<dbReference type="EMBL" id="JAOZYB010000020">
    <property type="protein sequence ID" value="MEB3959577.1"/>
    <property type="molecule type" value="Genomic_DNA"/>
</dbReference>
<proteinExistence type="predicted"/>
<evidence type="ECO:0000313" key="2">
    <source>
        <dbReference type="EMBL" id="MEB3959577.1"/>
    </source>
</evidence>
<dbReference type="SUPFAM" id="SSF52091">
    <property type="entry name" value="SpoIIaa-like"/>
    <property type="match status" value="1"/>
</dbReference>
<protein>
    <submittedName>
        <fullName evidence="2">STAS domain-containing protein</fullName>
    </submittedName>
</protein>
<dbReference type="Proteomes" id="UP001352223">
    <property type="component" value="Unassembled WGS sequence"/>
</dbReference>
<name>A0ABU6C4M8_9ACTN</name>
<sequence>MATPLHLAPRDIADRTLITFPAEIDLSNAPVLLAEACALADERAGGRTEFILDLTRTAFLDSQGVRLLLELRRYLRQRHGALMRVAVPEEGPVRRVLTLAQTRRDVPVHNSVEEALRAREE</sequence>
<dbReference type="Gene3D" id="3.30.750.24">
    <property type="entry name" value="STAS domain"/>
    <property type="match status" value="1"/>
</dbReference>
<dbReference type="InterPro" id="IPR036513">
    <property type="entry name" value="STAS_dom_sf"/>
</dbReference>
<dbReference type="PANTHER" id="PTHR33495:SF13">
    <property type="entry name" value="ANTI-SIGMA-F FACTOR ANTAGONIST RSFB"/>
    <property type="match status" value="1"/>
</dbReference>
<dbReference type="RefSeq" id="WP_324766560.1">
    <property type="nucleotide sequence ID" value="NZ_BAAATS010000017.1"/>
</dbReference>
<dbReference type="PANTHER" id="PTHR33495">
    <property type="entry name" value="ANTI-SIGMA FACTOR ANTAGONIST TM_1081-RELATED-RELATED"/>
    <property type="match status" value="1"/>
</dbReference>
<dbReference type="Pfam" id="PF01740">
    <property type="entry name" value="STAS"/>
    <property type="match status" value="1"/>
</dbReference>
<dbReference type="CDD" id="cd07043">
    <property type="entry name" value="STAS_anti-anti-sigma_factors"/>
    <property type="match status" value="1"/>
</dbReference>
<accession>A0ABU6C4M8</accession>
<keyword evidence="3" id="KW-1185">Reference proteome</keyword>
<evidence type="ECO:0000313" key="3">
    <source>
        <dbReference type="Proteomes" id="UP001352223"/>
    </source>
</evidence>
<comment type="caution">
    <text evidence="2">The sequence shown here is derived from an EMBL/GenBank/DDBJ whole genome shotgun (WGS) entry which is preliminary data.</text>
</comment>